<evidence type="ECO:0000259" key="2">
    <source>
        <dbReference type="PROSITE" id="PS50280"/>
    </source>
</evidence>
<dbReference type="Gene3D" id="2.170.270.10">
    <property type="entry name" value="SET domain"/>
    <property type="match status" value="1"/>
</dbReference>
<dbReference type="PANTHER" id="PTHR47250:SF1">
    <property type="entry name" value="SET DOMAIN-CONTAINING PROTEIN"/>
    <property type="match status" value="1"/>
</dbReference>
<dbReference type="Pfam" id="PF00856">
    <property type="entry name" value="SET"/>
    <property type="match status" value="1"/>
</dbReference>
<dbReference type="InterPro" id="IPR053105">
    <property type="entry name" value="Class_V-like_SAM-MTase"/>
</dbReference>
<feature type="compositionally biased region" description="Polar residues" evidence="1">
    <location>
        <begin position="338"/>
        <end position="349"/>
    </location>
</feature>
<dbReference type="Proteomes" id="UP000008068">
    <property type="component" value="Unassembled WGS sequence"/>
</dbReference>
<reference evidence="4" key="1">
    <citation type="submission" date="2011-07" db="EMBL/GenBank/DDBJ databases">
        <authorList>
            <consortium name="Caenorhabditis brenneri Sequencing and Analysis Consortium"/>
            <person name="Wilson R.K."/>
        </authorList>
    </citation>
    <scope>NUCLEOTIDE SEQUENCE [LARGE SCALE GENOMIC DNA]</scope>
    <source>
        <strain evidence="4">PB2801</strain>
    </source>
</reference>
<evidence type="ECO:0000256" key="1">
    <source>
        <dbReference type="SAM" id="MobiDB-lite"/>
    </source>
</evidence>
<dbReference type="HOGENOM" id="CLU_052882_0_0_1"/>
<feature type="region of interest" description="Disordered" evidence="1">
    <location>
        <begin position="329"/>
        <end position="349"/>
    </location>
</feature>
<dbReference type="STRING" id="135651.G0NDW7"/>
<dbReference type="OrthoDB" id="308383at2759"/>
<dbReference type="eggNOG" id="KOG1082">
    <property type="taxonomic scope" value="Eukaryota"/>
</dbReference>
<dbReference type="SUPFAM" id="SSF82199">
    <property type="entry name" value="SET domain"/>
    <property type="match status" value="1"/>
</dbReference>
<dbReference type="InterPro" id="IPR001214">
    <property type="entry name" value="SET_dom"/>
</dbReference>
<evidence type="ECO:0000313" key="3">
    <source>
        <dbReference type="EMBL" id="EGT58580.1"/>
    </source>
</evidence>
<evidence type="ECO:0000313" key="4">
    <source>
        <dbReference type="Proteomes" id="UP000008068"/>
    </source>
</evidence>
<dbReference type="EMBL" id="GL379870">
    <property type="protein sequence ID" value="EGT58580.1"/>
    <property type="molecule type" value="Genomic_DNA"/>
</dbReference>
<sequence>MSLSKILHVTEGEVINMTSALGDPSKDLQSNWPSTAFFETISTNVDGQGLASSVKQSIQLGLDPTNHVSSFKIHFSTLFSNFQICCSCNGDCATNDNCECLKMARLMKKTLGGEIILNGKSIDNPASKWKAMYWENPRFVCGPRCSCSKDCSLNAIQDIDKRQTEKFDIRRTDNKGFCLYAKLDFETGAPIASFNGELVGPKEVVKDMDVYQYSVQAVAHDDPFFKILSKSKSMDKEYKDQLKKAYRTSVYVNPLKKGNLARMANHSCDPNMEILRVFQGGVSPADLRVVLVATKAIKSGDELTWNYGSTYVAKHLGTCLCDKCKMERSSRKRKIEDSPSSSQAKKQCD</sequence>
<dbReference type="InParanoid" id="G0NDW7"/>
<organism evidence="4">
    <name type="scientific">Caenorhabditis brenneri</name>
    <name type="common">Nematode worm</name>
    <dbReference type="NCBI Taxonomy" id="135651"/>
    <lineage>
        <taxon>Eukaryota</taxon>
        <taxon>Metazoa</taxon>
        <taxon>Ecdysozoa</taxon>
        <taxon>Nematoda</taxon>
        <taxon>Chromadorea</taxon>
        <taxon>Rhabditida</taxon>
        <taxon>Rhabditina</taxon>
        <taxon>Rhabditomorpha</taxon>
        <taxon>Rhabditoidea</taxon>
        <taxon>Rhabditidae</taxon>
        <taxon>Peloderinae</taxon>
        <taxon>Caenorhabditis</taxon>
    </lineage>
</organism>
<dbReference type="SMART" id="SM00317">
    <property type="entry name" value="SET"/>
    <property type="match status" value="1"/>
</dbReference>
<accession>G0NDW7</accession>
<dbReference type="PROSITE" id="PS50280">
    <property type="entry name" value="SET"/>
    <property type="match status" value="1"/>
</dbReference>
<dbReference type="OMA" id="IANCNIK"/>
<feature type="domain" description="SET" evidence="2">
    <location>
        <begin position="165"/>
        <end position="308"/>
    </location>
</feature>
<name>G0NDW7_CAEBE</name>
<dbReference type="AlphaFoldDB" id="G0NDW7"/>
<gene>
    <name evidence="3" type="ORF">CAEBREN_22131</name>
</gene>
<protein>
    <recommendedName>
        <fullName evidence="2">SET domain-containing protein</fullName>
    </recommendedName>
</protein>
<proteinExistence type="predicted"/>
<dbReference type="PANTHER" id="PTHR47250">
    <property type="entry name" value="HISTONE-LYSINE N-METHYLTRANSFERASE SET-6"/>
    <property type="match status" value="1"/>
</dbReference>
<dbReference type="InterPro" id="IPR046341">
    <property type="entry name" value="SET_dom_sf"/>
</dbReference>
<keyword evidence="4" id="KW-1185">Reference proteome</keyword>